<dbReference type="Pfam" id="PF13191">
    <property type="entry name" value="AAA_16"/>
    <property type="match status" value="1"/>
</dbReference>
<dbReference type="InterPro" id="IPR036388">
    <property type="entry name" value="WH-like_DNA-bd_sf"/>
</dbReference>
<keyword evidence="5" id="KW-1185">Reference proteome</keyword>
<evidence type="ECO:0000259" key="3">
    <source>
        <dbReference type="SMART" id="SM01043"/>
    </source>
</evidence>
<evidence type="ECO:0000256" key="1">
    <source>
        <dbReference type="ARBA" id="ARBA00022741"/>
    </source>
</evidence>
<reference evidence="4 5" key="1">
    <citation type="submission" date="2019-01" db="EMBL/GenBank/DDBJ databases">
        <title>Ktedonosporobacter rubrisoli SCAWS-G2.</title>
        <authorList>
            <person name="Huang Y."/>
            <person name="Yan B."/>
        </authorList>
    </citation>
    <scope>NUCLEOTIDE SEQUENCE [LARGE SCALE GENOMIC DNA]</scope>
    <source>
        <strain evidence="4 5">SCAWS-G2</strain>
    </source>
</reference>
<dbReference type="OrthoDB" id="5509004at2"/>
<dbReference type="AlphaFoldDB" id="A0A4P6JMT7"/>
<evidence type="ECO:0000313" key="5">
    <source>
        <dbReference type="Proteomes" id="UP000290365"/>
    </source>
</evidence>
<dbReference type="SUPFAM" id="SSF52540">
    <property type="entry name" value="P-loop containing nucleoside triphosphate hydrolases"/>
    <property type="match status" value="1"/>
</dbReference>
<sequence>MSELELAVLGFPSAKKDGAALSFRTHKTLALLVYLAIEPGLHARTKLTSLFWPDSTEAQGRSILRTTLFYLRQALGASAHTSAYLQVTRDALGLAPEIKIALDINILQRALGAATDSTKGKELQLCQKLEKALSLYRGPFLDGLSLGDLPAFDEWARIQRAFWHHQVDRVFDQLSRLLLESGEVTRAREIAMRWIAHEPGNEAGHRRLMQVYIATGDQQAALDVYHAYRVQLARESDTGPTPEMEALAARLRSESKATTRGKRTAVAVATPATSPLEIPLVGRRVEVATLTTGFYAVNDGMMQVVLVEGEAGIGKTKLVSAFLDWAAAQGADVLRGRAFETGGRLPYGPLIEALRSRLERENAPEDLLSDVWLTELSRILPELQERYPDLPQPLIEGTEGAGRLFEAIVQLGEALARKAPLLLFLDDLQWADVATEDVLAYATRRWTDLHTRILLVLAVRREDLLSGQRNYLQKLKQAPFTRHLELGPLARDEVVHLVTHLARAQPGLAWEQNNSESSPVTRFGHWLFQETDGHPLFLVEMIRALLERGVLDLRPSAQQGWVLDVTSAARDTHALQGVLPPSVREIIRLRLARFTSEAQDLLLAAAVLEDQGIFEALCQVADLGETRGLQALDEVLHGRIVQEAGEQRPGYYIFAHDKVRTIVYAEAGEARRRVFHKRAFQVLQAMAASKAEISRHALAAGLLEPAASLCIQAADEAMAVFAVQDAIVLYERARQLLRERRGPQDLLHSLNPLEVQQLYTQLGLAYQLRDEWEKAKGLYEELLAFAGKLQNPLLECAALIRLAGVATGPDFDLYAVKKLLLQARQLAEVHGDLAGVAEATWNLAQLGSYSWDPVQFGSRERWMHTVQALGRADLIARSVRGVRANAHLLKGTEWVAHSSANEAARYAEEAHALYAQLGNQVMEADCLCLVASANIEAGWPKKAIQAAQEALSISLKRKDPWRQIWSTLLLAWSLQECGDYAKALQHCQEACQSARTWGFSPLLCEGLFTLGTIHGAFFQLEKARAAYEEAQIVQAGLSSSVYIEVLLTRLCAIAVLTRDWEQACKMARQALDIREQVVLYPTGLWRWYEIEALLRDGEEERTILDIQRFSQWIGNNQRYQIPYLRSQAVLRQWQGKKEQAMAYLEEAAALAERLGLPAEGWPIYAALGELSLEVGKPEQSQHAFARSVAIIEELAAQIADPALRQDFLQAPHVRSVLDQQTIGPQ</sequence>
<dbReference type="Pfam" id="PF03704">
    <property type="entry name" value="BTAD"/>
    <property type="match status" value="1"/>
</dbReference>
<dbReference type="KEGG" id="kbs:EPA93_11520"/>
<name>A0A4P6JMT7_KTERU</name>
<dbReference type="EMBL" id="CP035758">
    <property type="protein sequence ID" value="QBD76598.1"/>
    <property type="molecule type" value="Genomic_DNA"/>
</dbReference>
<dbReference type="PANTHER" id="PTHR16305:SF28">
    <property type="entry name" value="GUANYLATE CYCLASE DOMAIN-CONTAINING PROTEIN"/>
    <property type="match status" value="1"/>
</dbReference>
<dbReference type="SUPFAM" id="SSF48452">
    <property type="entry name" value="TPR-like"/>
    <property type="match status" value="4"/>
</dbReference>
<keyword evidence="2" id="KW-0067">ATP-binding</keyword>
<dbReference type="PANTHER" id="PTHR16305">
    <property type="entry name" value="TESTICULAR SOLUBLE ADENYLYL CYCLASE"/>
    <property type="match status" value="1"/>
</dbReference>
<dbReference type="SMART" id="SM00028">
    <property type="entry name" value="TPR"/>
    <property type="match status" value="7"/>
</dbReference>
<proteinExistence type="predicted"/>
<evidence type="ECO:0000313" key="4">
    <source>
        <dbReference type="EMBL" id="QBD76598.1"/>
    </source>
</evidence>
<dbReference type="Gene3D" id="1.10.10.10">
    <property type="entry name" value="Winged helix-like DNA-binding domain superfamily/Winged helix DNA-binding domain"/>
    <property type="match status" value="1"/>
</dbReference>
<dbReference type="RefSeq" id="WP_129887530.1">
    <property type="nucleotide sequence ID" value="NZ_CP035758.1"/>
</dbReference>
<dbReference type="SMART" id="SM01043">
    <property type="entry name" value="BTAD"/>
    <property type="match status" value="1"/>
</dbReference>
<dbReference type="InterPro" id="IPR019734">
    <property type="entry name" value="TPR_rpt"/>
</dbReference>
<accession>A0A4P6JMT7</accession>
<dbReference type="GO" id="GO:0005737">
    <property type="term" value="C:cytoplasm"/>
    <property type="evidence" value="ECO:0007669"/>
    <property type="project" value="TreeGrafter"/>
</dbReference>
<keyword evidence="1" id="KW-0547">Nucleotide-binding</keyword>
<dbReference type="Gene3D" id="3.40.50.300">
    <property type="entry name" value="P-loop containing nucleotide triphosphate hydrolases"/>
    <property type="match status" value="1"/>
</dbReference>
<dbReference type="InterPro" id="IPR005158">
    <property type="entry name" value="BTAD"/>
</dbReference>
<dbReference type="InterPro" id="IPR041664">
    <property type="entry name" value="AAA_16"/>
</dbReference>
<organism evidence="4 5">
    <name type="scientific">Ktedonosporobacter rubrisoli</name>
    <dbReference type="NCBI Taxonomy" id="2509675"/>
    <lineage>
        <taxon>Bacteria</taxon>
        <taxon>Bacillati</taxon>
        <taxon>Chloroflexota</taxon>
        <taxon>Ktedonobacteria</taxon>
        <taxon>Ktedonobacterales</taxon>
        <taxon>Ktedonosporobacteraceae</taxon>
        <taxon>Ktedonosporobacter</taxon>
    </lineage>
</organism>
<dbReference type="Gene3D" id="1.25.40.10">
    <property type="entry name" value="Tetratricopeptide repeat domain"/>
    <property type="match status" value="3"/>
</dbReference>
<dbReference type="InterPro" id="IPR011990">
    <property type="entry name" value="TPR-like_helical_dom_sf"/>
</dbReference>
<evidence type="ECO:0000256" key="2">
    <source>
        <dbReference type="ARBA" id="ARBA00022840"/>
    </source>
</evidence>
<dbReference type="Proteomes" id="UP000290365">
    <property type="component" value="Chromosome"/>
</dbReference>
<dbReference type="GO" id="GO:0005524">
    <property type="term" value="F:ATP binding"/>
    <property type="evidence" value="ECO:0007669"/>
    <property type="project" value="UniProtKB-KW"/>
</dbReference>
<dbReference type="InterPro" id="IPR027417">
    <property type="entry name" value="P-loop_NTPase"/>
</dbReference>
<feature type="domain" description="Bacterial transcriptional activator" evidence="3">
    <location>
        <begin position="102"/>
        <end position="252"/>
    </location>
</feature>
<dbReference type="GO" id="GO:0004016">
    <property type="term" value="F:adenylate cyclase activity"/>
    <property type="evidence" value="ECO:0007669"/>
    <property type="project" value="TreeGrafter"/>
</dbReference>
<protein>
    <recommendedName>
        <fullName evidence="3">Bacterial transcriptional activator domain-containing protein</fullName>
    </recommendedName>
</protein>
<gene>
    <name evidence="4" type="ORF">EPA93_11520</name>
</gene>